<dbReference type="PANTHER" id="PTHR43761">
    <property type="entry name" value="D-ISOMER SPECIFIC 2-HYDROXYACID DEHYDROGENASE FAMILY PROTEIN (AFU_ORTHOLOGUE AFUA_1G13630)"/>
    <property type="match status" value="1"/>
</dbReference>
<name>A0A0G0PSC3_9BACT</name>
<evidence type="ECO:0000256" key="2">
    <source>
        <dbReference type="ARBA" id="ARBA00023002"/>
    </source>
</evidence>
<keyword evidence="2" id="KW-0560">Oxidoreductase</keyword>
<feature type="domain" description="D-isomer specific 2-hydroxyacid dehydrogenase NAD-binding" evidence="4">
    <location>
        <begin position="112"/>
        <end position="256"/>
    </location>
</feature>
<sequence>MKTKNITILCLKDKFTDVQLQRLNGLGKVSFVDSIGSKCPGDTEILIVPTASPESKFKNRLSELLRLLPDIEFLVLGGSNYCFVDQDICKERNIIISFVPFYDAKSKAEFAIALLFTGARRIIINDRRTYRRKFNMESGFEIVGKRLGIIGSGIAVEETVRMAKAIGMTVYTEERFEDAIRQPLDNLLHDSDMLVLFLSDSEENRNFLSKDKIAQLKNEVIIVNLSDRDVVNESAMAKALTDGKVSQYLFEAESIGKSPLKNIESAVMLKPFSTNTVETKEKNIEAMVRNTEAIVIGLPFSRIYI</sequence>
<dbReference type="InterPro" id="IPR050418">
    <property type="entry name" value="D-iso_2-hydroxyacid_DH_PdxB"/>
</dbReference>
<organism evidence="5 6">
    <name type="scientific">Candidatus Woesebacteria bacterium GW2011_GWB1_39_10</name>
    <dbReference type="NCBI Taxonomy" id="1618572"/>
    <lineage>
        <taxon>Bacteria</taxon>
        <taxon>Candidatus Woeseibacteriota</taxon>
    </lineage>
</organism>
<dbReference type="GO" id="GO:0051287">
    <property type="term" value="F:NAD binding"/>
    <property type="evidence" value="ECO:0007669"/>
    <property type="project" value="InterPro"/>
</dbReference>
<dbReference type="EMBL" id="LBVU01000003">
    <property type="protein sequence ID" value="KKQ92246.1"/>
    <property type="molecule type" value="Genomic_DNA"/>
</dbReference>
<proteinExistence type="inferred from homology"/>
<comment type="caution">
    <text evidence="5">The sequence shown here is derived from an EMBL/GenBank/DDBJ whole genome shotgun (WGS) entry which is preliminary data.</text>
</comment>
<dbReference type="Proteomes" id="UP000034774">
    <property type="component" value="Unassembled WGS sequence"/>
</dbReference>
<evidence type="ECO:0000313" key="5">
    <source>
        <dbReference type="EMBL" id="KKQ92246.1"/>
    </source>
</evidence>
<comment type="similarity">
    <text evidence="1">Belongs to the D-isomer specific 2-hydroxyacid dehydrogenase family.</text>
</comment>
<protein>
    <submittedName>
        <fullName evidence="5">Glycerate dehydrogenase</fullName>
    </submittedName>
</protein>
<dbReference type="GO" id="GO:0016491">
    <property type="term" value="F:oxidoreductase activity"/>
    <property type="evidence" value="ECO:0007669"/>
    <property type="project" value="UniProtKB-KW"/>
</dbReference>
<dbReference type="InterPro" id="IPR036291">
    <property type="entry name" value="NAD(P)-bd_dom_sf"/>
</dbReference>
<evidence type="ECO:0000256" key="1">
    <source>
        <dbReference type="ARBA" id="ARBA00005854"/>
    </source>
</evidence>
<evidence type="ECO:0000259" key="4">
    <source>
        <dbReference type="Pfam" id="PF02826"/>
    </source>
</evidence>
<dbReference type="SUPFAM" id="SSF52283">
    <property type="entry name" value="Formate/glycerate dehydrogenase catalytic domain-like"/>
    <property type="match status" value="1"/>
</dbReference>
<dbReference type="STRING" id="1618572.UT17_C0003G0269"/>
<dbReference type="AlphaFoldDB" id="A0A0G0PSC3"/>
<dbReference type="SUPFAM" id="SSF51735">
    <property type="entry name" value="NAD(P)-binding Rossmann-fold domains"/>
    <property type="match status" value="1"/>
</dbReference>
<dbReference type="InterPro" id="IPR006140">
    <property type="entry name" value="D-isomer_DH_NAD-bd"/>
</dbReference>
<dbReference type="Gene3D" id="3.40.50.720">
    <property type="entry name" value="NAD(P)-binding Rossmann-like Domain"/>
    <property type="match status" value="2"/>
</dbReference>
<gene>
    <name evidence="5" type="ORF">UT17_C0003G0269</name>
</gene>
<reference evidence="5 6" key="1">
    <citation type="journal article" date="2015" name="Nature">
        <title>rRNA introns, odd ribosomes, and small enigmatic genomes across a large radiation of phyla.</title>
        <authorList>
            <person name="Brown C.T."/>
            <person name="Hug L.A."/>
            <person name="Thomas B.C."/>
            <person name="Sharon I."/>
            <person name="Castelle C.J."/>
            <person name="Singh A."/>
            <person name="Wilkins M.J."/>
            <person name="Williams K.H."/>
            <person name="Banfield J.F."/>
        </authorList>
    </citation>
    <scope>NUCLEOTIDE SEQUENCE [LARGE SCALE GENOMIC DNA]</scope>
</reference>
<evidence type="ECO:0000313" key="6">
    <source>
        <dbReference type="Proteomes" id="UP000034774"/>
    </source>
</evidence>
<accession>A0A0G0PSC3</accession>
<keyword evidence="3" id="KW-0520">NAD</keyword>
<dbReference type="PANTHER" id="PTHR43761:SF1">
    <property type="entry name" value="D-ISOMER SPECIFIC 2-HYDROXYACID DEHYDROGENASE CATALYTIC DOMAIN-CONTAINING PROTEIN-RELATED"/>
    <property type="match status" value="1"/>
</dbReference>
<evidence type="ECO:0000256" key="3">
    <source>
        <dbReference type="ARBA" id="ARBA00023027"/>
    </source>
</evidence>
<dbReference type="Pfam" id="PF02826">
    <property type="entry name" value="2-Hacid_dh_C"/>
    <property type="match status" value="1"/>
</dbReference>